<dbReference type="SUPFAM" id="SSF52540">
    <property type="entry name" value="P-loop containing nucleoside triphosphate hydrolases"/>
    <property type="match status" value="1"/>
</dbReference>
<evidence type="ECO:0000313" key="4">
    <source>
        <dbReference type="Proteomes" id="UP001205560"/>
    </source>
</evidence>
<keyword evidence="4" id="KW-1185">Reference proteome</keyword>
<dbReference type="EMBL" id="JANUGX010000026">
    <property type="protein sequence ID" value="MCS0591345.1"/>
    <property type="molecule type" value="Genomic_DNA"/>
</dbReference>
<comment type="caution">
    <text evidence="3">The sequence shown here is derived from an EMBL/GenBank/DDBJ whole genome shotgun (WGS) entry which is preliminary data.</text>
</comment>
<feature type="region of interest" description="Disordered" evidence="1">
    <location>
        <begin position="717"/>
        <end position="757"/>
    </location>
</feature>
<dbReference type="RefSeq" id="WP_258847115.1">
    <property type="nucleotide sequence ID" value="NZ_JANUGX010000026.1"/>
</dbReference>
<evidence type="ECO:0000259" key="2">
    <source>
        <dbReference type="Pfam" id="PF20720"/>
    </source>
</evidence>
<feature type="domain" description="Novel STAND NTPase 3" evidence="2">
    <location>
        <begin position="183"/>
        <end position="338"/>
    </location>
</feature>
<sequence>MYELHRIGWNSFQQLCLTIAREILGQTVQSFLDSNDAGRDGAFAGHWAPAPGQHICGNFVIQCKFSGKAGHLLSSSDIADELPKVRRLVAAGLCDVYVLMSNAGVSGKREATIKSALIGAGAKHVLIFGQTWMEDQIRENTRLRMLVPRLYGLGDLSQILDERAYAQARAVLESLREDLAKVVITESYRKAVSALDEHGFVLLIGEPAAGKTTIASMLAMAAADKWKSSVLKLADPGKVVERWNVNEPSQFFWIDDAFGVTQYESPLVHGWNHSLAQVRAMLRKGAKIVMTSRDYIYNRARQDLKESAFPLLSESQVVIDVHDLSEIEKQQILYNHLKLGRQPTSFRSAIEPHLEYMAAHARFIPETARRISDPLFTKELYLSEYHLGQFVEKREQLLLEVIQGLDASSKAALGLIYMRKDNLESPVTLGGAEPEALERFGSTLGDCIAALNALNGSLVAHLQIDDQNVWRFKHPTIGDAYAATLAFSPDLLGIFLSGSSTQNLISQVTCGNVGVEKAVVVPRTLFPAMCTRLKEFSASDEYKVGWMSSWGARRALYLFLASRCSKEFLELYIAQDPEILARVSKPGLSLSVVAEVDLAVRLHGFGLLPETNRKEFTEAVSSYAIEGRDMHALDDPGIRSVFTEEEFDALVESVRRDLIPKLAEVRMSTQSRHRPDVPPDEHMQDFLESLSTLKRRFSNDDSVVNVIERETCLADEWVAETEPPEPNVSPRALGAVEPVEERRGNRSIFDDIADDDG</sequence>
<evidence type="ECO:0000313" key="3">
    <source>
        <dbReference type="EMBL" id="MCS0591345.1"/>
    </source>
</evidence>
<gene>
    <name evidence="3" type="ORF">NX782_19325</name>
</gene>
<organism evidence="3 4">
    <name type="scientific">Massilia norwichensis</name>
    <dbReference type="NCBI Taxonomy" id="1442366"/>
    <lineage>
        <taxon>Bacteria</taxon>
        <taxon>Pseudomonadati</taxon>
        <taxon>Pseudomonadota</taxon>
        <taxon>Betaproteobacteria</taxon>
        <taxon>Burkholderiales</taxon>
        <taxon>Oxalobacteraceae</taxon>
        <taxon>Telluria group</taxon>
        <taxon>Massilia</taxon>
    </lineage>
</organism>
<protein>
    <recommendedName>
        <fullName evidence="2">Novel STAND NTPase 3 domain-containing protein</fullName>
    </recommendedName>
</protein>
<name>A0ABT2AC29_9BURK</name>
<proteinExistence type="predicted"/>
<reference evidence="3 4" key="1">
    <citation type="submission" date="2022-08" db="EMBL/GenBank/DDBJ databases">
        <title>Reclassification of Massilia species as members of the genera Telluria, Duganella, Pseudoduganella, Mokoshia gen. nov. and Zemynaea gen. nov. using orthogonal and non-orthogonal genome-based approaches.</title>
        <authorList>
            <person name="Bowman J.P."/>
        </authorList>
    </citation>
    <scope>NUCLEOTIDE SEQUENCE [LARGE SCALE GENOMIC DNA]</scope>
    <source>
        <strain evidence="3 4">LMG 28164</strain>
    </source>
</reference>
<dbReference type="InterPro" id="IPR027417">
    <property type="entry name" value="P-loop_NTPase"/>
</dbReference>
<accession>A0ABT2AC29</accession>
<evidence type="ECO:0000256" key="1">
    <source>
        <dbReference type="SAM" id="MobiDB-lite"/>
    </source>
</evidence>
<dbReference type="Proteomes" id="UP001205560">
    <property type="component" value="Unassembled WGS sequence"/>
</dbReference>
<dbReference type="Pfam" id="PF20720">
    <property type="entry name" value="nSTAND3"/>
    <property type="match status" value="1"/>
</dbReference>
<dbReference type="InterPro" id="IPR049050">
    <property type="entry name" value="nSTAND3"/>
</dbReference>